<dbReference type="AlphaFoldDB" id="A0A8H7K5E1"/>
<protein>
    <submittedName>
        <fullName evidence="3">Uncharacterized protein</fullName>
    </submittedName>
</protein>
<dbReference type="EMBL" id="JADCTT010000016">
    <property type="protein sequence ID" value="KAF9743588.1"/>
    <property type="molecule type" value="Genomic_DNA"/>
</dbReference>
<keyword evidence="1" id="KW-0812">Transmembrane</keyword>
<gene>
    <name evidence="3" type="ORF">IM811_005928</name>
</gene>
<evidence type="ECO:0000313" key="4">
    <source>
        <dbReference type="Proteomes" id="UP000616885"/>
    </source>
</evidence>
<evidence type="ECO:0000256" key="2">
    <source>
        <dbReference type="SAM" id="SignalP"/>
    </source>
</evidence>
<reference evidence="3" key="1">
    <citation type="submission" date="2020-10" db="EMBL/GenBank/DDBJ databases">
        <title>High-Quality Genome Resource of Clonostachys rosea strain S41 by Oxford Nanopore Long-Read Sequencing.</title>
        <authorList>
            <person name="Wang H."/>
        </authorList>
    </citation>
    <scope>NUCLEOTIDE SEQUENCE</scope>
    <source>
        <strain evidence="3">S41</strain>
    </source>
</reference>
<name>A0A8H7K5E1_BIOOC</name>
<sequence length="195" mass="22643">MKFHYVIILAAAAAAARGQIADLESFPTRLPELNATKNCQNRTLMLNTNVADELKFSSSFHLSLALTGSLLLIFSLLWVKQHGYTLSERWYRSTDDMMWLLMGFIIIPWSIALPISTLEWDDCEGVYHFQTPTGWKGYQFWARMAFAPWLLDDVFLWWFIDRFVLFSYRAAKGQNLRRINPSPLLSLKELTFFSS</sequence>
<keyword evidence="1" id="KW-1133">Transmembrane helix</keyword>
<feature type="signal peptide" evidence="2">
    <location>
        <begin position="1"/>
        <end position="18"/>
    </location>
</feature>
<evidence type="ECO:0000313" key="3">
    <source>
        <dbReference type="EMBL" id="KAF9743588.1"/>
    </source>
</evidence>
<keyword evidence="2" id="KW-0732">Signal</keyword>
<proteinExistence type="predicted"/>
<organism evidence="3 4">
    <name type="scientific">Bionectria ochroleuca</name>
    <name type="common">Gliocladium roseum</name>
    <dbReference type="NCBI Taxonomy" id="29856"/>
    <lineage>
        <taxon>Eukaryota</taxon>
        <taxon>Fungi</taxon>
        <taxon>Dikarya</taxon>
        <taxon>Ascomycota</taxon>
        <taxon>Pezizomycotina</taxon>
        <taxon>Sordariomycetes</taxon>
        <taxon>Hypocreomycetidae</taxon>
        <taxon>Hypocreales</taxon>
        <taxon>Bionectriaceae</taxon>
        <taxon>Clonostachys</taxon>
    </lineage>
</organism>
<evidence type="ECO:0000256" key="1">
    <source>
        <dbReference type="SAM" id="Phobius"/>
    </source>
</evidence>
<feature type="chain" id="PRO_5034010038" evidence="2">
    <location>
        <begin position="19"/>
        <end position="195"/>
    </location>
</feature>
<dbReference type="Proteomes" id="UP000616885">
    <property type="component" value="Unassembled WGS sequence"/>
</dbReference>
<feature type="transmembrane region" description="Helical" evidence="1">
    <location>
        <begin position="99"/>
        <end position="120"/>
    </location>
</feature>
<comment type="caution">
    <text evidence="3">The sequence shown here is derived from an EMBL/GenBank/DDBJ whole genome shotgun (WGS) entry which is preliminary data.</text>
</comment>
<accession>A0A8H7K5E1</accession>
<feature type="transmembrane region" description="Helical" evidence="1">
    <location>
        <begin position="140"/>
        <end position="160"/>
    </location>
</feature>
<keyword evidence="1" id="KW-0472">Membrane</keyword>
<feature type="transmembrane region" description="Helical" evidence="1">
    <location>
        <begin position="60"/>
        <end position="79"/>
    </location>
</feature>